<accession>A0A553MLW4</accession>
<dbReference type="Pfam" id="PF25344">
    <property type="entry name" value="PH_LRR1"/>
    <property type="match status" value="1"/>
</dbReference>
<dbReference type="Proteomes" id="UP000316079">
    <property type="component" value="Unassembled WGS sequence"/>
</dbReference>
<keyword evidence="3" id="KW-0539">Nucleus</keyword>
<evidence type="ECO:0008006" key="8">
    <source>
        <dbReference type="Google" id="ProtNLM"/>
    </source>
</evidence>
<dbReference type="Pfam" id="PF23211">
    <property type="entry name" value="LRR_LRWD1"/>
    <property type="match status" value="1"/>
</dbReference>
<dbReference type="SMART" id="SM00369">
    <property type="entry name" value="LRR_TYP"/>
    <property type="match status" value="4"/>
</dbReference>
<dbReference type="InterPro" id="IPR057437">
    <property type="entry name" value="PIF1/LRR1_PH"/>
</dbReference>
<dbReference type="InterPro" id="IPR003591">
    <property type="entry name" value="Leu-rich_rpt_typical-subtyp"/>
</dbReference>
<name>A0A553MLW4_9TELE</name>
<dbReference type="Gene3D" id="3.80.10.10">
    <property type="entry name" value="Ribonuclease Inhibitor"/>
    <property type="match status" value="1"/>
</dbReference>
<dbReference type="GO" id="GO:0005737">
    <property type="term" value="C:cytoplasm"/>
    <property type="evidence" value="ECO:0007669"/>
    <property type="project" value="TreeGrafter"/>
</dbReference>
<sequence>MRLQCDVELVNRMLPSLGMRSKGRSSRAILSIGKPNHNAGAGNKSVPNSSGLYLLICTCKDRTGSKYKLKENVEQLFTLFVEEGKATVRLKEPAVDIRLSKQFLTVARLAHRGSDPIGITPLVPVATRHLDAARTRMSILKRKDYPESGFPSALEQLTISTCGLIRIDPRILSLRALRRLDLSHNRISSVPEALGSLRLTELVLSSNCLCSFSDKLCRSNLRDTLTLLDLSQNQLTRLPPRLAQLHRLHTLRLDQNQLEALPGQLGRLSRLRCLSAGQNQLSALPNGFSQLRLDTLDLHGNPFKSQSDPPLLQISLPLTLLELSARAVLDHRLEFSPALVPWHLCEDLEFSGVCVCGRACLFSFVRCIVSINLHNVSHTVVLLDSLAGTEAPIHALFCSLACYYDHLDQSVQRRLR</sequence>
<evidence type="ECO:0000256" key="2">
    <source>
        <dbReference type="ARBA" id="ARBA00022737"/>
    </source>
</evidence>
<dbReference type="PANTHER" id="PTHR48051:SF52">
    <property type="entry name" value="LEUCINE-RICH REPEAT PROTEIN 1"/>
    <property type="match status" value="1"/>
</dbReference>
<dbReference type="SUPFAM" id="SSF52058">
    <property type="entry name" value="L domain-like"/>
    <property type="match status" value="1"/>
</dbReference>
<evidence type="ECO:0000313" key="6">
    <source>
        <dbReference type="EMBL" id="TRY54180.1"/>
    </source>
</evidence>
<dbReference type="EMBL" id="SRMA01027358">
    <property type="protein sequence ID" value="TRY54180.1"/>
    <property type="molecule type" value="Genomic_DNA"/>
</dbReference>
<comment type="caution">
    <text evidence="6">The sequence shown here is derived from an EMBL/GenBank/DDBJ whole genome shotgun (WGS) entry which is preliminary data.</text>
</comment>
<feature type="domain" description="Leucine-rich repeat and WD repeat-containing protein 1 LRR" evidence="4">
    <location>
        <begin position="239"/>
        <end position="310"/>
    </location>
</feature>
<reference evidence="6 7" key="1">
    <citation type="journal article" date="2019" name="Sci. Data">
        <title>Hybrid genome assembly and annotation of Danionella translucida.</title>
        <authorList>
            <person name="Kadobianskyi M."/>
            <person name="Schulze L."/>
            <person name="Schuelke M."/>
            <person name="Judkewitz B."/>
        </authorList>
    </citation>
    <scope>NUCLEOTIDE SEQUENCE [LARGE SCALE GENOMIC DNA]</scope>
    <source>
        <strain evidence="6 7">Bolton</strain>
    </source>
</reference>
<keyword evidence="1" id="KW-0433">Leucine-rich repeat</keyword>
<evidence type="ECO:0000259" key="5">
    <source>
        <dbReference type="Pfam" id="PF25344"/>
    </source>
</evidence>
<gene>
    <name evidence="6" type="ORF">DNTS_030454</name>
</gene>
<keyword evidence="2" id="KW-0677">Repeat</keyword>
<keyword evidence="7" id="KW-1185">Reference proteome</keyword>
<dbReference type="AlphaFoldDB" id="A0A553MLW4"/>
<dbReference type="STRING" id="623744.A0A553MLW4"/>
<feature type="domain" description="PIF1/LRR1 pleckstrin homology" evidence="5">
    <location>
        <begin position="1"/>
        <end position="115"/>
    </location>
</feature>
<dbReference type="InterPro" id="IPR001611">
    <property type="entry name" value="Leu-rich_rpt"/>
</dbReference>
<dbReference type="InterPro" id="IPR050216">
    <property type="entry name" value="LRR_domain-containing"/>
</dbReference>
<dbReference type="PANTHER" id="PTHR48051">
    <property type="match status" value="1"/>
</dbReference>
<evidence type="ECO:0000256" key="3">
    <source>
        <dbReference type="ARBA" id="ARBA00023242"/>
    </source>
</evidence>
<dbReference type="OrthoDB" id="17912at2759"/>
<evidence type="ECO:0000313" key="7">
    <source>
        <dbReference type="Proteomes" id="UP000316079"/>
    </source>
</evidence>
<protein>
    <recommendedName>
        <fullName evidence="8">Leucine-rich repeat protein 1</fullName>
    </recommendedName>
</protein>
<dbReference type="Pfam" id="PF13855">
    <property type="entry name" value="LRR_8"/>
    <property type="match status" value="1"/>
</dbReference>
<proteinExistence type="predicted"/>
<evidence type="ECO:0000259" key="4">
    <source>
        <dbReference type="Pfam" id="PF23211"/>
    </source>
</evidence>
<evidence type="ECO:0000256" key="1">
    <source>
        <dbReference type="ARBA" id="ARBA00022614"/>
    </source>
</evidence>
<organism evidence="6 7">
    <name type="scientific">Danionella cerebrum</name>
    <dbReference type="NCBI Taxonomy" id="2873325"/>
    <lineage>
        <taxon>Eukaryota</taxon>
        <taxon>Metazoa</taxon>
        <taxon>Chordata</taxon>
        <taxon>Craniata</taxon>
        <taxon>Vertebrata</taxon>
        <taxon>Euteleostomi</taxon>
        <taxon>Actinopterygii</taxon>
        <taxon>Neopterygii</taxon>
        <taxon>Teleostei</taxon>
        <taxon>Ostariophysi</taxon>
        <taxon>Cypriniformes</taxon>
        <taxon>Danionidae</taxon>
        <taxon>Danioninae</taxon>
        <taxon>Danionella</taxon>
    </lineage>
</organism>
<dbReference type="InterPro" id="IPR056363">
    <property type="entry name" value="LRR_LRWD1_dom"/>
</dbReference>
<dbReference type="InterPro" id="IPR032675">
    <property type="entry name" value="LRR_dom_sf"/>
</dbReference>
<dbReference type="PROSITE" id="PS51450">
    <property type="entry name" value="LRR"/>
    <property type="match status" value="2"/>
</dbReference>